<evidence type="ECO:0000256" key="16">
    <source>
        <dbReference type="ARBA" id="ARBA00023136"/>
    </source>
</evidence>
<keyword evidence="17" id="KW-0576">Peroxisome</keyword>
<keyword evidence="13" id="KW-0862">Zinc</keyword>
<keyword evidence="16 20" id="KW-0472">Membrane</keyword>
<evidence type="ECO:0000256" key="8">
    <source>
        <dbReference type="ARBA" id="ARBA00022679"/>
    </source>
</evidence>
<name>A0A7H9B9F6_ZYGMR</name>
<dbReference type="SUPFAM" id="SSF57850">
    <property type="entry name" value="RING/U-box"/>
    <property type="match status" value="1"/>
</dbReference>
<evidence type="ECO:0000313" key="22">
    <source>
        <dbReference type="EMBL" id="QLG74924.1"/>
    </source>
</evidence>
<evidence type="ECO:0000256" key="4">
    <source>
        <dbReference type="ARBA" id="ARBA00008704"/>
    </source>
</evidence>
<evidence type="ECO:0000256" key="15">
    <source>
        <dbReference type="ARBA" id="ARBA00022989"/>
    </source>
</evidence>
<dbReference type="EMBL" id="CP058611">
    <property type="protein sequence ID" value="QLG74924.1"/>
    <property type="molecule type" value="Genomic_DNA"/>
</dbReference>
<protein>
    <recommendedName>
        <fullName evidence="5">RING-type E3 ubiquitin transferase</fullName>
        <ecNumber evidence="5">2.3.2.27</ecNumber>
    </recommendedName>
    <alternativeName>
        <fullName evidence="18">Peroxin-10</fullName>
    </alternativeName>
</protein>
<keyword evidence="15 20" id="KW-1133">Transmembrane helix</keyword>
<evidence type="ECO:0000256" key="2">
    <source>
        <dbReference type="ARBA" id="ARBA00004585"/>
    </source>
</evidence>
<gene>
    <name evidence="22" type="ORF">HG535_0H02510</name>
</gene>
<dbReference type="GO" id="GO:0016567">
    <property type="term" value="P:protein ubiquitination"/>
    <property type="evidence" value="ECO:0007669"/>
    <property type="project" value="UniProtKB-ARBA"/>
</dbReference>
<keyword evidence="9 20" id="KW-0812">Transmembrane</keyword>
<dbReference type="KEGG" id="zmk:HG535_0H02510"/>
<evidence type="ECO:0000256" key="9">
    <source>
        <dbReference type="ARBA" id="ARBA00022692"/>
    </source>
</evidence>
<dbReference type="EC" id="2.3.2.27" evidence="5"/>
<evidence type="ECO:0000256" key="20">
    <source>
        <dbReference type="SAM" id="Phobius"/>
    </source>
</evidence>
<dbReference type="AlphaFoldDB" id="A0A7H9B9F6"/>
<comment type="similarity">
    <text evidence="4">Belongs to the pex2/pex10/pex12 family.</text>
</comment>
<accession>A0A7H9B9F6</accession>
<evidence type="ECO:0000313" key="23">
    <source>
        <dbReference type="Proteomes" id="UP000509704"/>
    </source>
</evidence>
<comment type="pathway">
    <text evidence="3">Protein modification; protein ubiquitination.</text>
</comment>
<dbReference type="GO" id="GO:0061630">
    <property type="term" value="F:ubiquitin protein ligase activity"/>
    <property type="evidence" value="ECO:0007669"/>
    <property type="project" value="UniProtKB-EC"/>
</dbReference>
<dbReference type="InterPro" id="IPR018957">
    <property type="entry name" value="Znf_C3HC4_RING-type"/>
</dbReference>
<evidence type="ECO:0000256" key="18">
    <source>
        <dbReference type="ARBA" id="ARBA00041230"/>
    </source>
</evidence>
<keyword evidence="6" id="KW-0813">Transport</keyword>
<dbReference type="GeneID" id="59238727"/>
<keyword evidence="12" id="KW-0833">Ubl conjugation pathway</keyword>
<evidence type="ECO:0000256" key="11">
    <source>
        <dbReference type="ARBA" id="ARBA00022771"/>
    </source>
</evidence>
<keyword evidence="14" id="KW-0653">Protein transport</keyword>
<comment type="catalytic activity">
    <reaction evidence="1">
        <text>S-ubiquitinyl-[E2 ubiquitin-conjugating enzyme]-L-cysteine + [acceptor protein]-L-lysine = [E2 ubiquitin-conjugating enzyme]-L-cysteine + N(6)-ubiquitinyl-[acceptor protein]-L-lysine.</text>
        <dbReference type="EC" id="2.3.2.27"/>
    </reaction>
</comment>
<dbReference type="Proteomes" id="UP000509704">
    <property type="component" value="Chromosome 8"/>
</dbReference>
<proteinExistence type="inferred from homology"/>
<dbReference type="InterPro" id="IPR001841">
    <property type="entry name" value="Znf_RING"/>
</dbReference>
<keyword evidence="10" id="KW-0479">Metal-binding</keyword>
<keyword evidence="8" id="KW-0808">Transferase</keyword>
<comment type="subcellular location">
    <subcellularLocation>
        <location evidence="2">Peroxisome membrane</location>
        <topology evidence="2">Multi-pass membrane protein</topology>
    </subcellularLocation>
</comment>
<dbReference type="GO" id="GO:0016562">
    <property type="term" value="P:protein import into peroxisome matrix, receptor recycling"/>
    <property type="evidence" value="ECO:0007669"/>
    <property type="project" value="UniProtKB-ARBA"/>
</dbReference>
<dbReference type="PROSITE" id="PS00518">
    <property type="entry name" value="ZF_RING_1"/>
    <property type="match status" value="1"/>
</dbReference>
<dbReference type="Pfam" id="PF00097">
    <property type="entry name" value="zf-C3HC4"/>
    <property type="match status" value="1"/>
</dbReference>
<feature type="domain" description="RING-type" evidence="21">
    <location>
        <begin position="285"/>
        <end position="323"/>
    </location>
</feature>
<evidence type="ECO:0000256" key="17">
    <source>
        <dbReference type="ARBA" id="ARBA00023140"/>
    </source>
</evidence>
<keyword evidence="7" id="KW-0962">Peroxisome biogenesis</keyword>
<dbReference type="Gene3D" id="3.30.40.10">
    <property type="entry name" value="Zinc/RING finger domain, C3HC4 (zinc finger)"/>
    <property type="match status" value="1"/>
</dbReference>
<dbReference type="OrthoDB" id="6270329at2759"/>
<dbReference type="InterPro" id="IPR013083">
    <property type="entry name" value="Znf_RING/FYVE/PHD"/>
</dbReference>
<evidence type="ECO:0000256" key="13">
    <source>
        <dbReference type="ARBA" id="ARBA00022833"/>
    </source>
</evidence>
<dbReference type="FunFam" id="3.30.40.10:FF:000617">
    <property type="entry name" value="Peroxin 10"/>
    <property type="match status" value="1"/>
</dbReference>
<keyword evidence="23" id="KW-1185">Reference proteome</keyword>
<dbReference type="PANTHER" id="PTHR23350:SF0">
    <property type="entry name" value="PEROXISOME BIOGENESIS FACTOR 10"/>
    <property type="match status" value="1"/>
</dbReference>
<dbReference type="InterPro" id="IPR017907">
    <property type="entry name" value="Znf_RING_CS"/>
</dbReference>
<feature type="transmembrane region" description="Helical" evidence="20">
    <location>
        <begin position="112"/>
        <end position="130"/>
    </location>
</feature>
<evidence type="ECO:0000256" key="7">
    <source>
        <dbReference type="ARBA" id="ARBA00022593"/>
    </source>
</evidence>
<dbReference type="GO" id="GO:0008270">
    <property type="term" value="F:zinc ion binding"/>
    <property type="evidence" value="ECO:0007669"/>
    <property type="project" value="UniProtKB-KW"/>
</dbReference>
<keyword evidence="11 19" id="KW-0863">Zinc-finger</keyword>
<dbReference type="GO" id="GO:0005778">
    <property type="term" value="C:peroxisomal membrane"/>
    <property type="evidence" value="ECO:0007669"/>
    <property type="project" value="UniProtKB-SubCell"/>
</dbReference>
<dbReference type="InterPro" id="IPR006845">
    <property type="entry name" value="Pex_N"/>
</dbReference>
<evidence type="ECO:0000256" key="1">
    <source>
        <dbReference type="ARBA" id="ARBA00000900"/>
    </source>
</evidence>
<evidence type="ECO:0000256" key="6">
    <source>
        <dbReference type="ARBA" id="ARBA00022448"/>
    </source>
</evidence>
<feature type="transmembrane region" description="Helical" evidence="20">
    <location>
        <begin position="150"/>
        <end position="170"/>
    </location>
</feature>
<dbReference type="Pfam" id="PF04757">
    <property type="entry name" value="Pex2_Pex12"/>
    <property type="match status" value="1"/>
</dbReference>
<organism evidence="22 23">
    <name type="scientific">Zygotorulaspora mrakii</name>
    <name type="common">Zygosaccharomyces mrakii</name>
    <dbReference type="NCBI Taxonomy" id="42260"/>
    <lineage>
        <taxon>Eukaryota</taxon>
        <taxon>Fungi</taxon>
        <taxon>Dikarya</taxon>
        <taxon>Ascomycota</taxon>
        <taxon>Saccharomycotina</taxon>
        <taxon>Saccharomycetes</taxon>
        <taxon>Saccharomycetales</taxon>
        <taxon>Saccharomycetaceae</taxon>
        <taxon>Zygotorulaspora</taxon>
    </lineage>
</organism>
<evidence type="ECO:0000256" key="10">
    <source>
        <dbReference type="ARBA" id="ARBA00022723"/>
    </source>
</evidence>
<evidence type="ECO:0000256" key="19">
    <source>
        <dbReference type="PROSITE-ProRule" id="PRU00175"/>
    </source>
</evidence>
<dbReference type="CDD" id="cd16527">
    <property type="entry name" value="RING-HC_PEX10"/>
    <property type="match status" value="1"/>
</dbReference>
<dbReference type="InterPro" id="IPR025654">
    <property type="entry name" value="PEX2/10"/>
</dbReference>
<evidence type="ECO:0000256" key="12">
    <source>
        <dbReference type="ARBA" id="ARBA00022786"/>
    </source>
</evidence>
<dbReference type="PANTHER" id="PTHR23350">
    <property type="entry name" value="PEROXISOME ASSEMBLY PROTEIN 10"/>
    <property type="match status" value="1"/>
</dbReference>
<reference evidence="22 23" key="1">
    <citation type="submission" date="2020-07" db="EMBL/GenBank/DDBJ databases">
        <title>The yeast mating-type switching endonuclease HO is a domesticated member of an unorthodox homing genetic element family.</title>
        <authorList>
            <person name="Coughlan A.Y."/>
            <person name="Lombardi L."/>
            <person name="Braun-Galleani S."/>
            <person name="Martos A.R."/>
            <person name="Galeote V."/>
            <person name="Bigey F."/>
            <person name="Dequin S."/>
            <person name="Byrne K.P."/>
            <person name="Wolfe K.H."/>
        </authorList>
    </citation>
    <scope>NUCLEOTIDE SEQUENCE [LARGE SCALE GENOMIC DNA]</scope>
    <source>
        <strain evidence="22 23">NRRL Y-6702</strain>
    </source>
</reference>
<dbReference type="RefSeq" id="XP_037146649.1">
    <property type="nucleotide sequence ID" value="XM_037290754.1"/>
</dbReference>
<evidence type="ECO:0000256" key="5">
    <source>
        <dbReference type="ARBA" id="ARBA00012483"/>
    </source>
</evidence>
<evidence type="ECO:0000259" key="21">
    <source>
        <dbReference type="PROSITE" id="PS50089"/>
    </source>
</evidence>
<sequence>MTSRSDPREMKPPDYDQSTLLLPFADAPSIVQAHQKDKQTEAILSVKLERFFRSLKGQLFTNACTEEISIVAKLMYFGLTTLAGSKTLGEEYVDLVYVSRTGKELVKRYKKLLFVLSYALGPLVVSRILRRWGSGSDDSDSKDKTYSYRRILDIFLNVHLVLFYFSGSYYDVIKRILGMRYAIGHKVNPNEAKFRTSNSNTYKFLGHILLLKVASEKLPATLQYLKKLLVSEGTDSANDMKVCGGNGVDASHYYIKGIPDESRLSHIDLSDKSQLPFIPEVSRTCILCLNLMVDPSCTPCGHLFCWNCIVSWCKERAECPLCRQKSHPQQVLSIR</sequence>
<evidence type="ECO:0000256" key="14">
    <source>
        <dbReference type="ARBA" id="ARBA00022927"/>
    </source>
</evidence>
<dbReference type="SMART" id="SM00184">
    <property type="entry name" value="RING"/>
    <property type="match status" value="1"/>
</dbReference>
<dbReference type="PROSITE" id="PS50089">
    <property type="entry name" value="ZF_RING_2"/>
    <property type="match status" value="1"/>
</dbReference>
<evidence type="ECO:0000256" key="3">
    <source>
        <dbReference type="ARBA" id="ARBA00004906"/>
    </source>
</evidence>